<dbReference type="Gene3D" id="3.40.50.720">
    <property type="entry name" value="NAD(P)-binding Rossmann-like Domain"/>
    <property type="match status" value="1"/>
</dbReference>
<comment type="similarity">
    <text evidence="1">Belongs to the NAD(P)-dependent epimerase/dehydratase family.</text>
</comment>
<feature type="non-terminal residue" evidence="3">
    <location>
        <position position="183"/>
    </location>
</feature>
<dbReference type="PANTHER" id="PTHR43725">
    <property type="entry name" value="UDP-GLUCOSE 4-EPIMERASE"/>
    <property type="match status" value="1"/>
</dbReference>
<dbReference type="SUPFAM" id="SSF51735">
    <property type="entry name" value="NAD(P)-binding Rossmann-fold domains"/>
    <property type="match status" value="1"/>
</dbReference>
<dbReference type="InterPro" id="IPR001509">
    <property type="entry name" value="Epimerase_deHydtase"/>
</dbReference>
<name>A0A382T9X4_9ZZZZ</name>
<dbReference type="InterPro" id="IPR036291">
    <property type="entry name" value="NAD(P)-bd_dom_sf"/>
</dbReference>
<evidence type="ECO:0000259" key="2">
    <source>
        <dbReference type="Pfam" id="PF01370"/>
    </source>
</evidence>
<protein>
    <recommendedName>
        <fullName evidence="2">NAD-dependent epimerase/dehydratase domain-containing protein</fullName>
    </recommendedName>
</protein>
<dbReference type="EMBL" id="UINC01134549">
    <property type="protein sequence ID" value="SVD18158.1"/>
    <property type="molecule type" value="Genomic_DNA"/>
</dbReference>
<dbReference type="Pfam" id="PF01370">
    <property type="entry name" value="Epimerase"/>
    <property type="match status" value="1"/>
</dbReference>
<sequence length="183" mass="20322">MDTESLKGKNVLILGASGQVGSNLNKLLVAESIKVTSVRKSKWPNGSSVSSNNLSLDITKDKKYLKDLVRGNDVIFHLAGNIEVQADNDSERDYLLSWIEPLVEILNLMVNTEKTMVFASSCSVYGVNPSLPVKEDTKEEPLTSYDLAKVSCDHIIKYYREVYGVLCTSLRFSNIYSSSAFDK</sequence>
<evidence type="ECO:0000256" key="1">
    <source>
        <dbReference type="ARBA" id="ARBA00007637"/>
    </source>
</evidence>
<accession>A0A382T9X4</accession>
<dbReference type="AlphaFoldDB" id="A0A382T9X4"/>
<proteinExistence type="inferred from homology"/>
<dbReference type="PANTHER" id="PTHR43725:SF53">
    <property type="entry name" value="UDP-ARABINOSE 4-EPIMERASE 1"/>
    <property type="match status" value="1"/>
</dbReference>
<feature type="domain" description="NAD-dependent epimerase/dehydratase" evidence="2">
    <location>
        <begin position="11"/>
        <end position="179"/>
    </location>
</feature>
<dbReference type="CDD" id="cd08946">
    <property type="entry name" value="SDR_e"/>
    <property type="match status" value="1"/>
</dbReference>
<organism evidence="3">
    <name type="scientific">marine metagenome</name>
    <dbReference type="NCBI Taxonomy" id="408172"/>
    <lineage>
        <taxon>unclassified sequences</taxon>
        <taxon>metagenomes</taxon>
        <taxon>ecological metagenomes</taxon>
    </lineage>
</organism>
<reference evidence="3" key="1">
    <citation type="submission" date="2018-05" db="EMBL/GenBank/DDBJ databases">
        <authorList>
            <person name="Lanie J.A."/>
            <person name="Ng W.-L."/>
            <person name="Kazmierczak K.M."/>
            <person name="Andrzejewski T.M."/>
            <person name="Davidsen T.M."/>
            <person name="Wayne K.J."/>
            <person name="Tettelin H."/>
            <person name="Glass J.I."/>
            <person name="Rusch D."/>
            <person name="Podicherti R."/>
            <person name="Tsui H.-C.T."/>
            <person name="Winkler M.E."/>
        </authorList>
    </citation>
    <scope>NUCLEOTIDE SEQUENCE</scope>
</reference>
<gene>
    <name evidence="3" type="ORF">METZ01_LOCUS371012</name>
</gene>
<evidence type="ECO:0000313" key="3">
    <source>
        <dbReference type="EMBL" id="SVD18158.1"/>
    </source>
</evidence>